<proteinExistence type="predicted"/>
<evidence type="ECO:0000256" key="1">
    <source>
        <dbReference type="SAM" id="MobiDB-lite"/>
    </source>
</evidence>
<feature type="region of interest" description="Disordered" evidence="1">
    <location>
        <begin position="176"/>
        <end position="243"/>
    </location>
</feature>
<evidence type="ECO:0000256" key="2">
    <source>
        <dbReference type="SAM" id="SignalP"/>
    </source>
</evidence>
<dbReference type="Proteomes" id="UP000053199">
    <property type="component" value="Unassembled WGS sequence"/>
</dbReference>
<gene>
    <name evidence="3" type="ORF">AS031_07640</name>
</gene>
<evidence type="ECO:0000313" key="3">
    <source>
        <dbReference type="EMBL" id="KSU78046.1"/>
    </source>
</evidence>
<dbReference type="EMBL" id="LNQM01000002">
    <property type="protein sequence ID" value="KSU78046.1"/>
    <property type="molecule type" value="Genomic_DNA"/>
</dbReference>
<dbReference type="OrthoDB" id="4869995at2"/>
<dbReference type="STRING" id="993070.AS031_07640"/>
<feature type="compositionally biased region" description="Acidic residues" evidence="1">
    <location>
        <begin position="191"/>
        <end position="201"/>
    </location>
</feature>
<reference evidence="3 4" key="1">
    <citation type="journal article" date="2014" name="Arch. Microbiol.">
        <title>Arthrobacter enclensis sp. nov., isolated from sediment sample.</title>
        <authorList>
            <person name="Dastager S.G."/>
            <person name="Liu Q."/>
            <person name="Tang S.K."/>
            <person name="Krishnamurthi S."/>
            <person name="Lee J.C."/>
            <person name="Li W.J."/>
        </authorList>
    </citation>
    <scope>NUCLEOTIDE SEQUENCE [LARGE SCALE GENOMIC DNA]</scope>
    <source>
        <strain evidence="3 4">NIO-1008</strain>
    </source>
</reference>
<feature type="chain" id="PRO_5039200025" evidence="2">
    <location>
        <begin position="39"/>
        <end position="243"/>
    </location>
</feature>
<dbReference type="AlphaFoldDB" id="A0A0V8ITF6"/>
<keyword evidence="4" id="KW-1185">Reference proteome</keyword>
<accession>A0A0V8ITF6</accession>
<sequence>MRTRRRRLLVWSAAPACLVVAAAAKLLSLGLLSGQASAAFAAADGDAARSAAGWLLPLNIVEPHKAPFAAGDADVLDGDFLSARGHFAEALTLVAPDAVPDACIVRVNLVLATERLGDETADAGDPASAADLYAQAMDAVKAAPAGCAPGESPERDSQLAQAGERLGEAGRRLAGKLGSGKQDAATADPQDTTEADPEDAAQQDRLDQLEESGRQSQRERNTGREREEYLNDSGYAEQPERPW</sequence>
<feature type="signal peptide" evidence="2">
    <location>
        <begin position="1"/>
        <end position="38"/>
    </location>
</feature>
<keyword evidence="2" id="KW-0732">Signal</keyword>
<organism evidence="3 4">
    <name type="scientific">Pseudarthrobacter enclensis</name>
    <dbReference type="NCBI Taxonomy" id="993070"/>
    <lineage>
        <taxon>Bacteria</taxon>
        <taxon>Bacillati</taxon>
        <taxon>Actinomycetota</taxon>
        <taxon>Actinomycetes</taxon>
        <taxon>Micrococcales</taxon>
        <taxon>Micrococcaceae</taxon>
        <taxon>Pseudarthrobacter</taxon>
    </lineage>
</organism>
<evidence type="ECO:0000313" key="4">
    <source>
        <dbReference type="Proteomes" id="UP000053199"/>
    </source>
</evidence>
<name>A0A0V8ITF6_9MICC</name>
<protein>
    <submittedName>
        <fullName evidence="3">Uncharacterized protein</fullName>
    </submittedName>
</protein>
<feature type="compositionally biased region" description="Basic and acidic residues" evidence="1">
    <location>
        <begin position="202"/>
        <end position="229"/>
    </location>
</feature>
<comment type="caution">
    <text evidence="3">The sequence shown here is derived from an EMBL/GenBank/DDBJ whole genome shotgun (WGS) entry which is preliminary data.</text>
</comment>